<evidence type="ECO:0000256" key="5">
    <source>
        <dbReference type="SAM" id="Phobius"/>
    </source>
</evidence>
<feature type="transmembrane region" description="Helical" evidence="5">
    <location>
        <begin position="74"/>
        <end position="94"/>
    </location>
</feature>
<feature type="transmembrane region" description="Helical" evidence="5">
    <location>
        <begin position="133"/>
        <end position="155"/>
    </location>
</feature>
<evidence type="ECO:0000313" key="7">
    <source>
        <dbReference type="EMBL" id="AJD49903.1"/>
    </source>
</evidence>
<keyword evidence="2 5" id="KW-0812">Transmembrane</keyword>
<feature type="transmembrane region" description="Helical" evidence="5">
    <location>
        <begin position="51"/>
        <end position="67"/>
    </location>
</feature>
<evidence type="ECO:0000256" key="4">
    <source>
        <dbReference type="ARBA" id="ARBA00023136"/>
    </source>
</evidence>
<dbReference type="STRING" id="391936.S7S_17455"/>
<comment type="subcellular location">
    <subcellularLocation>
        <location evidence="1">Membrane</location>
        <topology evidence="1">Multi-pass membrane protein</topology>
    </subcellularLocation>
</comment>
<dbReference type="GO" id="GO:0016020">
    <property type="term" value="C:membrane"/>
    <property type="evidence" value="ECO:0007669"/>
    <property type="project" value="UniProtKB-SubCell"/>
</dbReference>
<dbReference type="PROSITE" id="PS50801">
    <property type="entry name" value="STAS"/>
    <property type="match status" value="1"/>
</dbReference>
<organism evidence="7 8">
    <name type="scientific">Isoalcanivorax pacificus W11-5</name>
    <dbReference type="NCBI Taxonomy" id="391936"/>
    <lineage>
        <taxon>Bacteria</taxon>
        <taxon>Pseudomonadati</taxon>
        <taxon>Pseudomonadota</taxon>
        <taxon>Gammaproteobacteria</taxon>
        <taxon>Oceanospirillales</taxon>
        <taxon>Alcanivoracaceae</taxon>
        <taxon>Isoalcanivorax</taxon>
    </lineage>
</organism>
<feature type="domain" description="STAS" evidence="6">
    <location>
        <begin position="450"/>
        <end position="549"/>
    </location>
</feature>
<dbReference type="RefSeq" id="WP_041026031.1">
    <property type="nucleotide sequence ID" value="NZ_CP004387.1"/>
</dbReference>
<dbReference type="KEGG" id="apac:S7S_17455"/>
<feature type="transmembrane region" description="Helical" evidence="5">
    <location>
        <begin position="266"/>
        <end position="285"/>
    </location>
</feature>
<dbReference type="CDD" id="cd07042">
    <property type="entry name" value="STAS_SulP_like_sulfate_transporter"/>
    <property type="match status" value="1"/>
</dbReference>
<keyword evidence="8" id="KW-1185">Reference proteome</keyword>
<dbReference type="EMBL" id="CP004387">
    <property type="protein sequence ID" value="AJD49903.1"/>
    <property type="molecule type" value="Genomic_DNA"/>
</dbReference>
<feature type="transmembrane region" description="Helical" evidence="5">
    <location>
        <begin position="21"/>
        <end position="45"/>
    </location>
</feature>
<reference evidence="7 8" key="1">
    <citation type="journal article" date="2012" name="J. Bacteriol.">
        <title>Genome sequence of an alkane-degrading bacterium, Alcanivorax pacificus type strain W11-5, isolated from deep sea sediment.</title>
        <authorList>
            <person name="Lai Q."/>
            <person name="Shao Z."/>
        </authorList>
    </citation>
    <scope>NUCLEOTIDE SEQUENCE [LARGE SCALE GENOMIC DNA]</scope>
    <source>
        <strain evidence="7 8">W11-5</strain>
    </source>
</reference>
<dbReference type="InterPro" id="IPR002645">
    <property type="entry name" value="STAS_dom"/>
</dbReference>
<dbReference type="GO" id="GO:0055085">
    <property type="term" value="P:transmembrane transport"/>
    <property type="evidence" value="ECO:0007669"/>
    <property type="project" value="InterPro"/>
</dbReference>
<proteinExistence type="predicted"/>
<dbReference type="Pfam" id="PF01740">
    <property type="entry name" value="STAS"/>
    <property type="match status" value="1"/>
</dbReference>
<dbReference type="InterPro" id="IPR011547">
    <property type="entry name" value="SLC26A/SulP_dom"/>
</dbReference>
<name>A0A0B4XTT5_9GAMM</name>
<dbReference type="InterPro" id="IPR001902">
    <property type="entry name" value="SLC26A/SulP_fam"/>
</dbReference>
<feature type="transmembrane region" description="Helical" evidence="5">
    <location>
        <begin position="361"/>
        <end position="384"/>
    </location>
</feature>
<keyword evidence="3 5" id="KW-1133">Transmembrane helix</keyword>
<dbReference type="PANTHER" id="PTHR11814">
    <property type="entry name" value="SULFATE TRANSPORTER"/>
    <property type="match status" value="1"/>
</dbReference>
<keyword evidence="4 5" id="KW-0472">Membrane</keyword>
<dbReference type="Proteomes" id="UP000006764">
    <property type="component" value="Chromosome"/>
</dbReference>
<gene>
    <name evidence="7" type="ORF">S7S_17455</name>
</gene>
<feature type="transmembrane region" description="Helical" evidence="5">
    <location>
        <begin position="337"/>
        <end position="355"/>
    </location>
</feature>
<dbReference type="Gene3D" id="3.30.750.24">
    <property type="entry name" value="STAS domain"/>
    <property type="match status" value="1"/>
</dbReference>
<protein>
    <submittedName>
        <fullName evidence="7">Sulfate permease</fullName>
    </submittedName>
</protein>
<dbReference type="SUPFAM" id="SSF52091">
    <property type="entry name" value="SpoIIaa-like"/>
    <property type="match status" value="1"/>
</dbReference>
<feature type="transmembrane region" description="Helical" evidence="5">
    <location>
        <begin position="216"/>
        <end position="246"/>
    </location>
</feature>
<dbReference type="AlphaFoldDB" id="A0A0B4XTT5"/>
<evidence type="ECO:0000259" key="6">
    <source>
        <dbReference type="PROSITE" id="PS50801"/>
    </source>
</evidence>
<feature type="transmembrane region" description="Helical" evidence="5">
    <location>
        <begin position="396"/>
        <end position="427"/>
    </location>
</feature>
<sequence length="566" mass="59653">MLSAFSRRLPDWLRHYRRDLFAGDLLAALMTVMLAVPQGLAYAALAGLPPHVGLYASLLPLVAYALLGSSPVLSVGPVALLGLMTASALAPLAAPGSPEYLAAAALLALLSGLMLLLFGLLRLGALSQLLSHPVISGFVSGAAILIIIGQLQALLGIRSDAGAGALMLLDIAGHLHQLAPLTASLGLGALLVLILSRSLLPRLLHRLGLPANRAALLARLMPMLLVVASILLVQSFSLPVAVIGALPGGLPPLGLPAADWPLVRALLLPALMIGLIGFVESISIAQRLASYAPSRVNPDAELRALGAANIASAVSYGMPVAGSFARSIVNAEGGARTPLSGLLGALGLACVLLWFTTLLRALPLAVLAAIIISAASALIDLRTLRRAWRYDRADAYALLGTLGGVLVFGIEAGIAIGIGLSLATLIWHASRPHIAVVGRVPGTEHFRNVQRHEVKTHDNVLCLRIDESLFFGNVRAVEARIMKELKRHPNVRHLVLIMSSVSRIDSTALDMLHQLNSDLRQRDIQLHLAEVKGFVLDQLQQADLLEQLSGEVYLTAFEAEVHLGGK</sequence>
<evidence type="ECO:0000256" key="2">
    <source>
        <dbReference type="ARBA" id="ARBA00022692"/>
    </source>
</evidence>
<dbReference type="NCBIfam" id="TIGR00815">
    <property type="entry name" value="sulP"/>
    <property type="match status" value="1"/>
</dbReference>
<evidence type="ECO:0000313" key="8">
    <source>
        <dbReference type="Proteomes" id="UP000006764"/>
    </source>
</evidence>
<dbReference type="HOGENOM" id="CLU_003182_13_2_6"/>
<feature type="transmembrane region" description="Helical" evidence="5">
    <location>
        <begin position="100"/>
        <end position="121"/>
    </location>
</feature>
<evidence type="ECO:0000256" key="3">
    <source>
        <dbReference type="ARBA" id="ARBA00022989"/>
    </source>
</evidence>
<dbReference type="OrthoDB" id="9769739at2"/>
<feature type="transmembrane region" description="Helical" evidence="5">
    <location>
        <begin position="175"/>
        <end position="195"/>
    </location>
</feature>
<dbReference type="Pfam" id="PF00916">
    <property type="entry name" value="Sulfate_transp"/>
    <property type="match status" value="1"/>
</dbReference>
<dbReference type="InterPro" id="IPR036513">
    <property type="entry name" value="STAS_dom_sf"/>
</dbReference>
<evidence type="ECO:0000256" key="1">
    <source>
        <dbReference type="ARBA" id="ARBA00004141"/>
    </source>
</evidence>
<accession>A0A0B4XTT5</accession>